<keyword evidence="1 3" id="KW-0378">Hydrolase</keyword>
<evidence type="ECO:0000259" key="2">
    <source>
        <dbReference type="Pfam" id="PF00561"/>
    </source>
</evidence>
<keyword evidence="4" id="KW-1185">Reference proteome</keyword>
<gene>
    <name evidence="3" type="ORF">ABEU19_001195</name>
</gene>
<dbReference type="Proteomes" id="UP001629744">
    <property type="component" value="Unassembled WGS sequence"/>
</dbReference>
<feature type="domain" description="AB hydrolase-1" evidence="2">
    <location>
        <begin position="32"/>
        <end position="269"/>
    </location>
</feature>
<proteinExistence type="predicted"/>
<reference evidence="3 4" key="1">
    <citation type="submission" date="2023-11" db="EMBL/GenBank/DDBJ databases">
        <authorList>
            <person name="Val-Calvo J."/>
            <person name="Scortti M."/>
            <person name="Vazquez-Boland J."/>
        </authorList>
    </citation>
    <scope>NUCLEOTIDE SEQUENCE [LARGE SCALE GENOMIC DNA]</scope>
    <source>
        <strain evidence="3 4">DSM 46662</strain>
    </source>
</reference>
<dbReference type="GO" id="GO:0016787">
    <property type="term" value="F:hydrolase activity"/>
    <property type="evidence" value="ECO:0007669"/>
    <property type="project" value="UniProtKB-KW"/>
</dbReference>
<evidence type="ECO:0000313" key="4">
    <source>
        <dbReference type="Proteomes" id="UP001629744"/>
    </source>
</evidence>
<dbReference type="InterPro" id="IPR029058">
    <property type="entry name" value="AB_hydrolase_fold"/>
</dbReference>
<evidence type="ECO:0000256" key="1">
    <source>
        <dbReference type="ARBA" id="ARBA00022801"/>
    </source>
</evidence>
<sequence>MDAHTHNPARITSYARQGWRFDVRDEGPLGGKPVVLLHGFPQDSRSWDRLVPLLHARGFRTLAVDQRGYSPGARPRSRWAYRLSELTADIVALIDQYELGPVHVVGHDWGAAVAWTLAARRPDLVRTLTALSAPHPAAFVRALLTSSQIRKSWYMLAFQVPVLPERTFTPRGFARRALLASGMTEAQADRDLAAMRERSRIRGALNWYRAMPFTTPKSTTAEVRVPTLYVWSDRDIGIGPVAARLTERFVTGPYRFETLPGVSHWIPEQAPEQVDALLGAHLR</sequence>
<organism evidence="3 4">
    <name type="scientific">Prescottella soli</name>
    <dbReference type="NCBI Taxonomy" id="1543852"/>
    <lineage>
        <taxon>Bacteria</taxon>
        <taxon>Bacillati</taxon>
        <taxon>Actinomycetota</taxon>
        <taxon>Actinomycetes</taxon>
        <taxon>Mycobacteriales</taxon>
        <taxon>Nocardiaceae</taxon>
        <taxon>Prescottella</taxon>
    </lineage>
</organism>
<dbReference type="PRINTS" id="PR00412">
    <property type="entry name" value="EPOXHYDRLASE"/>
</dbReference>
<dbReference type="Gene3D" id="3.40.50.1820">
    <property type="entry name" value="alpha/beta hydrolase"/>
    <property type="match status" value="1"/>
</dbReference>
<dbReference type="SUPFAM" id="SSF53474">
    <property type="entry name" value="alpha/beta-Hydrolases"/>
    <property type="match status" value="1"/>
</dbReference>
<protein>
    <submittedName>
        <fullName evidence="3">Alpha/beta fold hydrolase</fullName>
    </submittedName>
</protein>
<accession>A0ABW9FQG3</accession>
<dbReference type="InterPro" id="IPR000073">
    <property type="entry name" value="AB_hydrolase_1"/>
</dbReference>
<dbReference type="InterPro" id="IPR000639">
    <property type="entry name" value="Epox_hydrolase-like"/>
</dbReference>
<dbReference type="RefSeq" id="WP_348606888.1">
    <property type="nucleotide sequence ID" value="NZ_CP157276.1"/>
</dbReference>
<evidence type="ECO:0000313" key="3">
    <source>
        <dbReference type="EMBL" id="MFM1727732.1"/>
    </source>
</evidence>
<dbReference type="Pfam" id="PF00561">
    <property type="entry name" value="Abhydrolase_1"/>
    <property type="match status" value="1"/>
</dbReference>
<comment type="caution">
    <text evidence="3">The sequence shown here is derived from an EMBL/GenBank/DDBJ whole genome shotgun (WGS) entry which is preliminary data.</text>
</comment>
<dbReference type="EMBL" id="JBDLNU010000001">
    <property type="protein sequence ID" value="MFM1727732.1"/>
    <property type="molecule type" value="Genomic_DNA"/>
</dbReference>
<name>A0ABW9FQG3_9NOCA</name>
<dbReference type="PANTHER" id="PTHR43329">
    <property type="entry name" value="EPOXIDE HYDROLASE"/>
    <property type="match status" value="1"/>
</dbReference>